<reference evidence="3" key="1">
    <citation type="submission" date="2016-10" db="EMBL/GenBank/DDBJ databases">
        <authorList>
            <person name="Varghese N."/>
            <person name="Submissions S."/>
        </authorList>
    </citation>
    <scope>NUCLEOTIDE SEQUENCE [LARGE SCALE GENOMIC DNA]</scope>
    <source>
        <strain evidence="3">CBMB127</strain>
    </source>
</reference>
<name>A0A1G9EPY9_9PROT</name>
<evidence type="ECO:0000256" key="1">
    <source>
        <dbReference type="SAM" id="Phobius"/>
    </source>
</evidence>
<protein>
    <submittedName>
        <fullName evidence="2">Uncharacterized protein</fullName>
    </submittedName>
</protein>
<dbReference type="STRING" id="492660.SAMN05192566_2382"/>
<dbReference type="AlphaFoldDB" id="A0A1G9EPY9"/>
<gene>
    <name evidence="2" type="ORF">SAMN05192566_2382</name>
</gene>
<evidence type="ECO:0000313" key="2">
    <source>
        <dbReference type="EMBL" id="SDK78138.1"/>
    </source>
</evidence>
<keyword evidence="3" id="KW-1185">Reference proteome</keyword>
<dbReference type="EMBL" id="FNFX01000005">
    <property type="protein sequence ID" value="SDK78138.1"/>
    <property type="molecule type" value="Genomic_DNA"/>
</dbReference>
<keyword evidence="1" id="KW-1133">Transmembrane helix</keyword>
<dbReference type="OrthoDB" id="123053at2"/>
<feature type="transmembrane region" description="Helical" evidence="1">
    <location>
        <begin position="33"/>
        <end position="60"/>
    </location>
</feature>
<keyword evidence="1" id="KW-0472">Membrane</keyword>
<accession>A0A1G9EPY9</accession>
<organism evidence="2 3">
    <name type="scientific">Methylophilus rhizosphaerae</name>
    <dbReference type="NCBI Taxonomy" id="492660"/>
    <lineage>
        <taxon>Bacteria</taxon>
        <taxon>Pseudomonadati</taxon>
        <taxon>Pseudomonadota</taxon>
        <taxon>Betaproteobacteria</taxon>
        <taxon>Nitrosomonadales</taxon>
        <taxon>Methylophilaceae</taxon>
        <taxon>Methylophilus</taxon>
    </lineage>
</organism>
<dbReference type="Proteomes" id="UP000198629">
    <property type="component" value="Unassembled WGS sequence"/>
</dbReference>
<sequence length="101" mass="11114">MKNCKSKCAAFAALAVVCIAALSYVVMLLWNHVVVSLADGIHAIDYCHAVGLLILSRILFGGFRGRHGHHRHCGSEAMTADEQEKVRCGLFNRFKSKKDAE</sequence>
<dbReference type="RefSeq" id="WP_091472385.1">
    <property type="nucleotide sequence ID" value="NZ_FNFX01000005.1"/>
</dbReference>
<proteinExistence type="predicted"/>
<evidence type="ECO:0000313" key="3">
    <source>
        <dbReference type="Proteomes" id="UP000198629"/>
    </source>
</evidence>
<keyword evidence="1" id="KW-0812">Transmembrane</keyword>